<sequence>MVVGSIERGNYIDKYGWCRLLSNNIETILEYSKKIVELGAGSGYIRWLLKEKDSNTTIDSYDIKSNDTSNTFQSDWNQQIWEKEVLVGDHSVLDNYDQSFDLLLIWPPPNNDLAINSIHKFKGNKLIYIGEPRNGMCATSSFFDELNKNWTLVHREPVNSFDNFKDNLFIFKRLPCDSESNVNEERVLINELTKEENCERSIKLNLDDIDTLLQSKDIEEVYEANEKLVSCFKDLFSMVSLSATVRDELNTLLKQRSKKLDKAMMNKIGFDEDPFSTEGCLDLNRPHQFLPDNCVLCSHTRSLTSNPNNIFKAFNRYGKIIVKCNHCNIENIDIGKWVCSNLNCYNNGNNIPLSKESKYKCINNHHNKN</sequence>
<reference evidence="2" key="1">
    <citation type="journal article" date="2011" name="Genome Biol.">
        <title>Comparative genomics of the social amoebae Dictyostelium discoideum and Dictyostelium purpureum.</title>
        <authorList>
            <consortium name="US DOE Joint Genome Institute (JGI-PGF)"/>
            <person name="Sucgang R."/>
            <person name="Kuo A."/>
            <person name="Tian X."/>
            <person name="Salerno W."/>
            <person name="Parikh A."/>
            <person name="Feasley C.L."/>
            <person name="Dalin E."/>
            <person name="Tu H."/>
            <person name="Huang E."/>
            <person name="Barry K."/>
            <person name="Lindquist E."/>
            <person name="Shapiro H."/>
            <person name="Bruce D."/>
            <person name="Schmutz J."/>
            <person name="Salamov A."/>
            <person name="Fey P."/>
            <person name="Gaudet P."/>
            <person name="Anjard C."/>
            <person name="Babu M.M."/>
            <person name="Basu S."/>
            <person name="Bushmanova Y."/>
            <person name="van der Wel H."/>
            <person name="Katoh-Kurasawa M."/>
            <person name="Dinh C."/>
            <person name="Coutinho P.M."/>
            <person name="Saito T."/>
            <person name="Elias M."/>
            <person name="Schaap P."/>
            <person name="Kay R.R."/>
            <person name="Henrissat B."/>
            <person name="Eichinger L."/>
            <person name="Rivero F."/>
            <person name="Putnam N.H."/>
            <person name="West C.M."/>
            <person name="Loomis W.F."/>
            <person name="Chisholm R.L."/>
            <person name="Shaulsky G."/>
            <person name="Strassmann J.E."/>
            <person name="Queller D.C."/>
            <person name="Kuspa A."/>
            <person name="Grigoriev I.V."/>
        </authorList>
    </citation>
    <scope>NUCLEOTIDE SEQUENCE [LARGE SCALE GENOMIC DNA]</scope>
    <source>
        <strain evidence="2">QSDP1</strain>
    </source>
</reference>
<dbReference type="KEGG" id="dpp:DICPUDRAFT_77966"/>
<dbReference type="OrthoDB" id="5411518at2759"/>
<keyword evidence="2" id="KW-1185">Reference proteome</keyword>
<evidence type="ECO:0000313" key="1">
    <source>
        <dbReference type="EMBL" id="EGC36347.1"/>
    </source>
</evidence>
<evidence type="ECO:0008006" key="3">
    <source>
        <dbReference type="Google" id="ProtNLM"/>
    </source>
</evidence>
<protein>
    <recommendedName>
        <fullName evidence="3">Methyltransferase domain-containing protein</fullName>
    </recommendedName>
</protein>
<dbReference type="EMBL" id="GL871029">
    <property type="protein sequence ID" value="EGC36347.1"/>
    <property type="molecule type" value="Genomic_DNA"/>
</dbReference>
<accession>F0ZI57</accession>
<dbReference type="InParanoid" id="F0ZI57"/>
<dbReference type="PANTHER" id="PTHR39290">
    <property type="entry name" value="C3H1-TYPE DOMAIN-CONTAINING PROTEIN-RELATED"/>
    <property type="match status" value="1"/>
</dbReference>
<dbReference type="Proteomes" id="UP000001064">
    <property type="component" value="Unassembled WGS sequence"/>
</dbReference>
<proteinExistence type="predicted"/>
<dbReference type="VEuPathDB" id="AmoebaDB:DICPUDRAFT_77966"/>
<dbReference type="RefSeq" id="XP_003287101.1">
    <property type="nucleotide sequence ID" value="XM_003287053.1"/>
</dbReference>
<dbReference type="PANTHER" id="PTHR39290:SF6">
    <property type="entry name" value="S-ADENOSYL-L-METHIONINE-DEPENDENT METHYLTRANSFERASES SUPERFAMILY PROTEIN"/>
    <property type="match status" value="1"/>
</dbReference>
<organism evidence="1 2">
    <name type="scientific">Dictyostelium purpureum</name>
    <name type="common">Slime mold</name>
    <dbReference type="NCBI Taxonomy" id="5786"/>
    <lineage>
        <taxon>Eukaryota</taxon>
        <taxon>Amoebozoa</taxon>
        <taxon>Evosea</taxon>
        <taxon>Eumycetozoa</taxon>
        <taxon>Dictyostelia</taxon>
        <taxon>Dictyosteliales</taxon>
        <taxon>Dictyosteliaceae</taxon>
        <taxon>Dictyostelium</taxon>
    </lineage>
</organism>
<name>F0ZI57_DICPU</name>
<evidence type="ECO:0000313" key="2">
    <source>
        <dbReference type="Proteomes" id="UP000001064"/>
    </source>
</evidence>
<gene>
    <name evidence="1" type="ORF">DICPUDRAFT_77966</name>
</gene>
<dbReference type="GeneID" id="10500760"/>
<dbReference type="AlphaFoldDB" id="F0ZI57"/>